<dbReference type="SUPFAM" id="SSF53927">
    <property type="entry name" value="Cytidine deaminase-like"/>
    <property type="match status" value="1"/>
</dbReference>
<dbReference type="GO" id="GO:0003824">
    <property type="term" value="F:catalytic activity"/>
    <property type="evidence" value="ECO:0007669"/>
    <property type="project" value="InterPro"/>
</dbReference>
<name>A0A6C0L2N3_9ZZZZ</name>
<dbReference type="AlphaFoldDB" id="A0A6C0L2N3"/>
<proteinExistence type="predicted"/>
<reference evidence="1" key="1">
    <citation type="journal article" date="2020" name="Nature">
        <title>Giant virus diversity and host interactions through global metagenomics.</title>
        <authorList>
            <person name="Schulz F."/>
            <person name="Roux S."/>
            <person name="Paez-Espino D."/>
            <person name="Jungbluth S."/>
            <person name="Walsh D.A."/>
            <person name="Denef V.J."/>
            <person name="McMahon K.D."/>
            <person name="Konstantinidis K.T."/>
            <person name="Eloe-Fadrosh E.A."/>
            <person name="Kyrpides N.C."/>
            <person name="Woyke T."/>
        </authorList>
    </citation>
    <scope>NUCLEOTIDE SEQUENCE</scope>
    <source>
        <strain evidence="1">GVMAG-S-ERX555907-63</strain>
    </source>
</reference>
<organism evidence="1">
    <name type="scientific">viral metagenome</name>
    <dbReference type="NCBI Taxonomy" id="1070528"/>
    <lineage>
        <taxon>unclassified sequences</taxon>
        <taxon>metagenomes</taxon>
        <taxon>organismal metagenomes</taxon>
    </lineage>
</organism>
<protein>
    <recommendedName>
        <fullName evidence="2">CMP/dCMP-type deaminase domain-containing protein</fullName>
    </recommendedName>
</protein>
<evidence type="ECO:0008006" key="2">
    <source>
        <dbReference type="Google" id="ProtNLM"/>
    </source>
</evidence>
<sequence length="103" mass="12108">MDAINKIKDKSRLRKASIWSVRWKKVNNEWVLGNAKPCKYCRSLMIRWGIKHVYYSDDNGVIQKENINNMQSKLTSGSVIHLRSNLGYKDISFQRPICYNCKL</sequence>
<dbReference type="EMBL" id="MN741020">
    <property type="protein sequence ID" value="QHU22984.1"/>
    <property type="molecule type" value="Genomic_DNA"/>
</dbReference>
<accession>A0A6C0L2N3</accession>
<evidence type="ECO:0000313" key="1">
    <source>
        <dbReference type="EMBL" id="QHU22984.1"/>
    </source>
</evidence>
<dbReference type="Gene3D" id="3.40.140.10">
    <property type="entry name" value="Cytidine Deaminase, domain 2"/>
    <property type="match status" value="1"/>
</dbReference>
<dbReference type="InterPro" id="IPR016193">
    <property type="entry name" value="Cytidine_deaminase-like"/>
</dbReference>